<dbReference type="InterPro" id="IPR029058">
    <property type="entry name" value="AB_hydrolase_fold"/>
</dbReference>
<evidence type="ECO:0000259" key="1">
    <source>
        <dbReference type="Pfam" id="PF12697"/>
    </source>
</evidence>
<proteinExistence type="predicted"/>
<dbReference type="KEGG" id="pbr:PB2503_09844"/>
<dbReference type="HOGENOM" id="CLU_020336_22_1_5"/>
<dbReference type="PANTHER" id="PTHR43798:SF33">
    <property type="entry name" value="HYDROLASE, PUTATIVE (AFU_ORTHOLOGUE AFUA_2G14860)-RELATED"/>
    <property type="match status" value="1"/>
</dbReference>
<gene>
    <name evidence="2" type="ordered locus">PB2503_09844</name>
</gene>
<dbReference type="PANTHER" id="PTHR43798">
    <property type="entry name" value="MONOACYLGLYCEROL LIPASE"/>
    <property type="match status" value="1"/>
</dbReference>
<dbReference type="eggNOG" id="COG0596">
    <property type="taxonomic scope" value="Bacteria"/>
</dbReference>
<evidence type="ECO:0000313" key="3">
    <source>
        <dbReference type="Proteomes" id="UP000001302"/>
    </source>
</evidence>
<feature type="domain" description="AB hydrolase-1" evidence="1">
    <location>
        <begin position="33"/>
        <end position="280"/>
    </location>
</feature>
<dbReference type="Pfam" id="PF12697">
    <property type="entry name" value="Abhydrolase_6"/>
    <property type="match status" value="1"/>
</dbReference>
<dbReference type="AlphaFoldDB" id="E0TED5"/>
<dbReference type="RefSeq" id="WP_013300995.1">
    <property type="nucleotide sequence ID" value="NC_014414.1"/>
</dbReference>
<dbReference type="SUPFAM" id="SSF53474">
    <property type="entry name" value="alpha/beta-Hydrolases"/>
    <property type="match status" value="1"/>
</dbReference>
<dbReference type="GO" id="GO:0016787">
    <property type="term" value="F:hydrolase activity"/>
    <property type="evidence" value="ECO:0007669"/>
    <property type="project" value="UniProtKB-KW"/>
</dbReference>
<protein>
    <submittedName>
        <fullName evidence="2">Hydrolase, putative</fullName>
    </submittedName>
</protein>
<dbReference type="EMBL" id="CP002156">
    <property type="protein sequence ID" value="ADM10021.1"/>
    <property type="molecule type" value="Genomic_DNA"/>
</dbReference>
<keyword evidence="3" id="KW-1185">Reference proteome</keyword>
<dbReference type="InterPro" id="IPR050266">
    <property type="entry name" value="AB_hydrolase_sf"/>
</dbReference>
<dbReference type="STRING" id="314260.PB2503_09844"/>
<name>E0TED5_PARBH</name>
<reference evidence="2 3" key="2">
    <citation type="journal article" date="2011" name="J. Bacteriol.">
        <title>Complete genome sequence of strain HTCC2503T of Parvularcula bermudensis, the type species of the order "Parvularculales" in the class Alphaproteobacteria.</title>
        <authorList>
            <person name="Oh H.M."/>
            <person name="Kang I."/>
            <person name="Vergin K.L."/>
            <person name="Kang D."/>
            <person name="Rhee K.H."/>
            <person name="Giovannoni S.J."/>
            <person name="Cho J.C."/>
        </authorList>
    </citation>
    <scope>NUCLEOTIDE SEQUENCE [LARGE SCALE GENOMIC DNA]</scope>
    <source>
        <strain evidence="3">ATCC BAA-594 / HTCC2503 / KCTC 12087</strain>
    </source>
</reference>
<organism evidence="2 3">
    <name type="scientific">Parvularcula bermudensis (strain ATCC BAA-594 / HTCC2503 / KCTC 12087)</name>
    <dbReference type="NCBI Taxonomy" id="314260"/>
    <lineage>
        <taxon>Bacteria</taxon>
        <taxon>Pseudomonadati</taxon>
        <taxon>Pseudomonadota</taxon>
        <taxon>Alphaproteobacteria</taxon>
        <taxon>Parvularculales</taxon>
        <taxon>Parvularculaceae</taxon>
        <taxon>Parvularcula</taxon>
    </lineage>
</organism>
<dbReference type="Proteomes" id="UP000001302">
    <property type="component" value="Chromosome"/>
</dbReference>
<accession>E0TED5</accession>
<evidence type="ECO:0000313" key="2">
    <source>
        <dbReference type="EMBL" id="ADM10021.1"/>
    </source>
</evidence>
<keyword evidence="2" id="KW-0378">Hydrolase</keyword>
<dbReference type="InterPro" id="IPR000073">
    <property type="entry name" value="AB_hydrolase_1"/>
</dbReference>
<sequence>MPSFKSDQIPLPNSGDVFHTWTSTGQRSRDLAFFHANGFNGATYRSFVAPLTDTFRVGLPSLRGHGFTTVGPTPSLSSWEIIGDDMRAWAKGWGLRDGAVMIGHSLGAYAALRVAAAYPERISRLILIEPVLLHPLARWIFRTPVRYLIKPHLPLVKATLRRRAHWPSREAVIEKLRPHPFFRDWEEAAFFDYLEEGLMPAAEGVRLSCPPKWEAALFGAQGQRIRWAIKRVLKAKRPVTLIHATNASTVSRVEREWLAAQGAEVVAIEGGHLLPQEQPLPTREAVLRLLSRG</sequence>
<dbReference type="GO" id="GO:0016020">
    <property type="term" value="C:membrane"/>
    <property type="evidence" value="ECO:0007669"/>
    <property type="project" value="TreeGrafter"/>
</dbReference>
<dbReference type="Gene3D" id="3.40.50.1820">
    <property type="entry name" value="alpha/beta hydrolase"/>
    <property type="match status" value="1"/>
</dbReference>
<dbReference type="PRINTS" id="PR00111">
    <property type="entry name" value="ABHYDROLASE"/>
</dbReference>
<reference evidence="3" key="1">
    <citation type="submission" date="2010-08" db="EMBL/GenBank/DDBJ databases">
        <title>Genome sequence of Parvularcula bermudensis HTCC2503.</title>
        <authorList>
            <person name="Kang D.-M."/>
            <person name="Oh H.-M."/>
            <person name="Cho J.-C."/>
        </authorList>
    </citation>
    <scope>NUCLEOTIDE SEQUENCE [LARGE SCALE GENOMIC DNA]</scope>
    <source>
        <strain evidence="3">ATCC BAA-594 / HTCC2503 / KCTC 12087</strain>
    </source>
</reference>
<dbReference type="OrthoDB" id="9806902at2"/>